<dbReference type="EMBL" id="JAEHOE010000036">
    <property type="protein sequence ID" value="KAG2493595.1"/>
    <property type="molecule type" value="Genomic_DNA"/>
</dbReference>
<reference evidence="2" key="1">
    <citation type="journal article" date="2020" name="bioRxiv">
        <title>Comparative genomics of Chlamydomonas.</title>
        <authorList>
            <person name="Craig R.J."/>
            <person name="Hasan A.R."/>
            <person name="Ness R.W."/>
            <person name="Keightley P.D."/>
        </authorList>
    </citation>
    <scope>NUCLEOTIDE SEQUENCE</scope>
    <source>
        <strain evidence="2">CCAP 11/70</strain>
    </source>
</reference>
<accession>A0A835Y6Z7</accession>
<dbReference type="Pfam" id="PF07818">
    <property type="entry name" value="HCNGP"/>
    <property type="match status" value="1"/>
</dbReference>
<dbReference type="PANTHER" id="PTHR13464:SF0">
    <property type="entry name" value="SAP30-BINDING PROTEIN"/>
    <property type="match status" value="1"/>
</dbReference>
<proteinExistence type="predicted"/>
<name>A0A835Y6Z7_9CHLO</name>
<evidence type="ECO:0000313" key="3">
    <source>
        <dbReference type="Proteomes" id="UP000612055"/>
    </source>
</evidence>
<comment type="caution">
    <text evidence="2">The sequence shown here is derived from an EMBL/GenBank/DDBJ whole genome shotgun (WGS) entry which is preliminary data.</text>
</comment>
<dbReference type="GO" id="GO:0006355">
    <property type="term" value="P:regulation of DNA-templated transcription"/>
    <property type="evidence" value="ECO:0007669"/>
    <property type="project" value="InterPro"/>
</dbReference>
<organism evidence="2 3">
    <name type="scientific">Edaphochlamys debaryana</name>
    <dbReference type="NCBI Taxonomy" id="47281"/>
    <lineage>
        <taxon>Eukaryota</taxon>
        <taxon>Viridiplantae</taxon>
        <taxon>Chlorophyta</taxon>
        <taxon>core chlorophytes</taxon>
        <taxon>Chlorophyceae</taxon>
        <taxon>CS clade</taxon>
        <taxon>Chlamydomonadales</taxon>
        <taxon>Chlamydomonadales incertae sedis</taxon>
        <taxon>Edaphochlamys</taxon>
    </lineage>
</organism>
<evidence type="ECO:0000313" key="2">
    <source>
        <dbReference type="EMBL" id="KAG2493595.1"/>
    </source>
</evidence>
<dbReference type="PANTHER" id="PTHR13464">
    <property type="entry name" value="TRANSCRIPTIONAL REGULATOR PROTEIN HCNGP"/>
    <property type="match status" value="1"/>
</dbReference>
<dbReference type="AlphaFoldDB" id="A0A835Y6Z7"/>
<dbReference type="Proteomes" id="UP000612055">
    <property type="component" value="Unassembled WGS sequence"/>
</dbReference>
<dbReference type="GO" id="GO:0005634">
    <property type="term" value="C:nucleus"/>
    <property type="evidence" value="ECO:0007669"/>
    <property type="project" value="TreeGrafter"/>
</dbReference>
<evidence type="ECO:0000256" key="1">
    <source>
        <dbReference type="SAM" id="MobiDB-lite"/>
    </source>
</evidence>
<protein>
    <submittedName>
        <fullName evidence="2">Uncharacterized protein</fullName>
    </submittedName>
</protein>
<feature type="region of interest" description="Disordered" evidence="1">
    <location>
        <begin position="1"/>
        <end position="120"/>
    </location>
</feature>
<gene>
    <name evidence="2" type="ORF">HYH03_008113</name>
</gene>
<dbReference type="OrthoDB" id="530175at2759"/>
<sequence>MKRSVVGALGLGGYASDDDEENGSQEPEEHAQEQSQDGEPGILLPHYHSRPSLDLDAEEGFDAAALGERRQSPGAAETSGGSPRSDGDRGPDSAGAAAGGGGEPADPLSRLPPELRGPLPTACSEALQRKFDGFLHSLRTKGLSLTDQVSHKHAFRNPDFLQKLVDHFHITQHGSAFPPEIFDPTTLPDEDRIEQLLRALEREQERRARLREQQAAAGTARIDFTRAAGAGAGALGGMHASSSASNLALQQAAAAAAAQVALARVLGAKR</sequence>
<keyword evidence="3" id="KW-1185">Reference proteome</keyword>
<dbReference type="InterPro" id="IPR012479">
    <property type="entry name" value="SAP30BP"/>
</dbReference>